<gene>
    <name evidence="2" type="ORF">DI598_02980</name>
</gene>
<dbReference type="Proteomes" id="UP000249645">
    <property type="component" value="Unassembled WGS sequence"/>
</dbReference>
<protein>
    <recommendedName>
        <fullName evidence="4">DUF4251 domain-containing protein</fullName>
    </recommendedName>
</protein>
<accession>A0A2W5F7X5</accession>
<comment type="caution">
    <text evidence="2">The sequence shown here is derived from an EMBL/GenBank/DDBJ whole genome shotgun (WGS) entry which is preliminary data.</text>
</comment>
<evidence type="ECO:0008006" key="4">
    <source>
        <dbReference type="Google" id="ProtNLM"/>
    </source>
</evidence>
<reference evidence="2 3" key="1">
    <citation type="submission" date="2017-11" db="EMBL/GenBank/DDBJ databases">
        <title>Infants hospitalized years apart are colonized by the same room-sourced microbial strains.</title>
        <authorList>
            <person name="Brooks B."/>
            <person name="Olm M.R."/>
            <person name="Firek B.A."/>
            <person name="Baker R."/>
            <person name="Thomas B.C."/>
            <person name="Morowitz M.J."/>
            <person name="Banfield J.F."/>
        </authorList>
    </citation>
    <scope>NUCLEOTIDE SEQUENCE [LARGE SCALE GENOMIC DNA]</scope>
    <source>
        <strain evidence="2">S2_009_000_R2_76</strain>
    </source>
</reference>
<sequence length="178" mass="19946">MTILNMKSLPITLLSTIALSILLFTSCNSAKTAQRTKDNRDSISSWWESKQFTFHAITAQPMTGNVIQLTSEYTFDMRNDSIIAWLPYFGRGFVSPTNPGDGGIKFATKNYAIKNEKQAKKMFKMTIVPKGLPPFQNTKDVQQLFLSFGIDGYGTLQIQSLNQTPISFYGYLSSSKTN</sequence>
<dbReference type="EMBL" id="QFOI01000028">
    <property type="protein sequence ID" value="PZP51518.1"/>
    <property type="molecule type" value="Genomic_DNA"/>
</dbReference>
<evidence type="ECO:0000313" key="2">
    <source>
        <dbReference type="EMBL" id="PZP51518.1"/>
    </source>
</evidence>
<name>A0A2W5F7X5_9SPHI</name>
<dbReference type="PROSITE" id="PS51257">
    <property type="entry name" value="PROKAR_LIPOPROTEIN"/>
    <property type="match status" value="1"/>
</dbReference>
<proteinExistence type="predicted"/>
<dbReference type="AlphaFoldDB" id="A0A2W5F7X5"/>
<dbReference type="Pfam" id="PF14059">
    <property type="entry name" value="DUF4251"/>
    <property type="match status" value="1"/>
</dbReference>
<evidence type="ECO:0000256" key="1">
    <source>
        <dbReference type="SAM" id="SignalP"/>
    </source>
</evidence>
<keyword evidence="1" id="KW-0732">Signal</keyword>
<dbReference type="InterPro" id="IPR025347">
    <property type="entry name" value="DUF4251"/>
</dbReference>
<evidence type="ECO:0000313" key="3">
    <source>
        <dbReference type="Proteomes" id="UP000249645"/>
    </source>
</evidence>
<feature type="signal peptide" evidence="1">
    <location>
        <begin position="1"/>
        <end position="30"/>
    </location>
</feature>
<dbReference type="Gene3D" id="2.40.128.410">
    <property type="match status" value="1"/>
</dbReference>
<feature type="chain" id="PRO_5015936541" description="DUF4251 domain-containing protein" evidence="1">
    <location>
        <begin position="31"/>
        <end position="178"/>
    </location>
</feature>
<organism evidence="2 3">
    <name type="scientific">Pseudopedobacter saltans</name>
    <dbReference type="NCBI Taxonomy" id="151895"/>
    <lineage>
        <taxon>Bacteria</taxon>
        <taxon>Pseudomonadati</taxon>
        <taxon>Bacteroidota</taxon>
        <taxon>Sphingobacteriia</taxon>
        <taxon>Sphingobacteriales</taxon>
        <taxon>Sphingobacteriaceae</taxon>
        <taxon>Pseudopedobacter</taxon>
    </lineage>
</organism>